<evidence type="ECO:0000313" key="5">
    <source>
        <dbReference type="Proteomes" id="UP001190700"/>
    </source>
</evidence>
<dbReference type="Proteomes" id="UP001190700">
    <property type="component" value="Unassembled WGS sequence"/>
</dbReference>
<gene>
    <name evidence="3" type="ORF">CYMTET_16445</name>
    <name evidence="4" type="ORF">CYMTET_8186</name>
</gene>
<keyword evidence="2" id="KW-0472">Membrane</keyword>
<sequence length="374" mass="39141">MYDRVSVTACDPSLCKLTECTFHDSGWDFFEGGCDEGYEPVAQQECTLKDLTLKCFFVTCSKLQCCPVGCGVTPPLPAPPPPTPSVLPADSSSASEDGFLELVPFSWSPSECEAVYEEKHGCNQCLSGYLVTTTDDEVVILSTYSGDDCQCQKHTGLVSDNGARATFYLSSGEEWATMTQENSLVTFDISSSKFGCVGKYRITGGTVLGASYGGTTQTSEEASTTEDSSVSDDGDMDEKSFLVVVIVSSLAVVIVAAAIFYKVRAKREPATEAPSVGVALGVPSTLHNFSGAGSTVPTSPGQDVNPGVPVAYGWAPHTDLELAEPVKPKLASSSSEAGPSSQQVVPFALEAGFEAGPSSTAASEAGPSSQKHAY</sequence>
<keyword evidence="2" id="KW-0812">Transmembrane</keyword>
<organism evidence="4 5">
    <name type="scientific">Cymbomonas tetramitiformis</name>
    <dbReference type="NCBI Taxonomy" id="36881"/>
    <lineage>
        <taxon>Eukaryota</taxon>
        <taxon>Viridiplantae</taxon>
        <taxon>Chlorophyta</taxon>
        <taxon>Pyramimonadophyceae</taxon>
        <taxon>Pyramimonadales</taxon>
        <taxon>Pyramimonadaceae</taxon>
        <taxon>Cymbomonas</taxon>
    </lineage>
</organism>
<feature type="region of interest" description="Disordered" evidence="1">
    <location>
        <begin position="213"/>
        <end position="234"/>
    </location>
</feature>
<dbReference type="EMBL" id="LGRX02007233">
    <property type="protein sequence ID" value="KAK3275429.1"/>
    <property type="molecule type" value="Genomic_DNA"/>
</dbReference>
<evidence type="ECO:0000256" key="2">
    <source>
        <dbReference type="SAM" id="Phobius"/>
    </source>
</evidence>
<reference evidence="4" key="2">
    <citation type="submission" date="2023-06" db="EMBL/GenBank/DDBJ databases">
        <title>Long-read-based genome assembly of the green algal bacterivore Cymbomonas tetramitiformis.</title>
        <authorList>
            <person name="Gyaltshen Y."/>
            <person name="Rozenberg A."/>
            <person name="Paasch A."/>
            <person name="Burns J.A."/>
            <person name="Warring S."/>
            <person name="Larson R."/>
            <person name="Maurer-Alcala X."/>
            <person name="Dacks J."/>
            <person name="Kim E."/>
        </authorList>
    </citation>
    <scope>NUCLEOTIDE SEQUENCE</scope>
    <source>
        <strain evidence="4">PLY_AMNH</strain>
    </source>
</reference>
<keyword evidence="5" id="KW-1185">Reference proteome</keyword>
<evidence type="ECO:0000256" key="1">
    <source>
        <dbReference type="SAM" id="MobiDB-lite"/>
    </source>
</evidence>
<accession>A0AAE0LGR1</accession>
<evidence type="ECO:0000313" key="3">
    <source>
        <dbReference type="EMBL" id="KAK3275429.1"/>
    </source>
</evidence>
<comment type="caution">
    <text evidence="4">The sequence shown here is derived from an EMBL/GenBank/DDBJ whole genome shotgun (WGS) entry which is preliminary data.</text>
</comment>
<dbReference type="EMBL" id="LGRX02002480">
    <property type="protein sequence ID" value="KAK3284150.1"/>
    <property type="molecule type" value="Genomic_DNA"/>
</dbReference>
<keyword evidence="2" id="KW-1133">Transmembrane helix</keyword>
<evidence type="ECO:0000313" key="4">
    <source>
        <dbReference type="EMBL" id="KAK3284150.1"/>
    </source>
</evidence>
<feature type="transmembrane region" description="Helical" evidence="2">
    <location>
        <begin position="241"/>
        <end position="261"/>
    </location>
</feature>
<feature type="compositionally biased region" description="Low complexity" evidence="1">
    <location>
        <begin position="213"/>
        <end position="228"/>
    </location>
</feature>
<name>A0AAE0LGR1_9CHLO</name>
<proteinExistence type="predicted"/>
<protein>
    <submittedName>
        <fullName evidence="4">Uncharacterized protein</fullName>
    </submittedName>
</protein>
<dbReference type="AlphaFoldDB" id="A0AAE0LGR1"/>
<reference evidence="4 5" key="1">
    <citation type="journal article" date="2015" name="Genome Biol. Evol.">
        <title>Comparative Genomics of a Bacterivorous Green Alga Reveals Evolutionary Causalities and Consequences of Phago-Mixotrophic Mode of Nutrition.</title>
        <authorList>
            <person name="Burns J.A."/>
            <person name="Paasch A."/>
            <person name="Narechania A."/>
            <person name="Kim E."/>
        </authorList>
    </citation>
    <scope>NUCLEOTIDE SEQUENCE [LARGE SCALE GENOMIC DNA]</scope>
    <source>
        <strain evidence="4">PLY_AMNH</strain>
    </source>
</reference>